<evidence type="ECO:0000256" key="8">
    <source>
        <dbReference type="ARBA" id="ARBA00068163"/>
    </source>
</evidence>
<keyword evidence="4 9" id="KW-0546">Nucleotide metabolism</keyword>
<dbReference type="RefSeq" id="WP_123637427.1">
    <property type="nucleotide sequence ID" value="NZ_RJUK01000001.1"/>
</dbReference>
<dbReference type="GO" id="GO:0005737">
    <property type="term" value="C:cytoplasm"/>
    <property type="evidence" value="ECO:0007669"/>
    <property type="project" value="UniProtKB-SubCell"/>
</dbReference>
<dbReference type="SUPFAM" id="SSF52972">
    <property type="entry name" value="ITPase-like"/>
    <property type="match status" value="1"/>
</dbReference>
<protein>
    <recommendedName>
        <fullName evidence="8 9">7-methyl-GTP pyrophosphatase</fullName>
        <shortName evidence="9">m(7)GTP pyrophosphatase</shortName>
        <ecNumber evidence="9">3.6.1.-</ecNumber>
    </recommendedName>
</protein>
<name>A0A3N1NY48_9GAMM</name>
<evidence type="ECO:0000256" key="3">
    <source>
        <dbReference type="ARBA" id="ARBA00022801"/>
    </source>
</evidence>
<dbReference type="Pfam" id="PF02545">
    <property type="entry name" value="Maf"/>
    <property type="match status" value="1"/>
</dbReference>
<comment type="caution">
    <text evidence="9">Lacks conserved residue(s) required for the propagation of feature annotation.</text>
</comment>
<keyword evidence="3 9" id="KW-0378">Hydrolase</keyword>
<evidence type="ECO:0000256" key="1">
    <source>
        <dbReference type="ARBA" id="ARBA00004496"/>
    </source>
</evidence>
<dbReference type="Proteomes" id="UP000273643">
    <property type="component" value="Unassembled WGS sequence"/>
</dbReference>
<comment type="caution">
    <text evidence="10">The sequence shown here is derived from an EMBL/GenBank/DDBJ whole genome shotgun (WGS) entry which is preliminary data.</text>
</comment>
<dbReference type="PANTHER" id="PTHR43213">
    <property type="entry name" value="BIFUNCTIONAL DTTP/UTP PYROPHOSPHATASE/METHYLTRANSFERASE PROTEIN-RELATED"/>
    <property type="match status" value="1"/>
</dbReference>
<dbReference type="PANTHER" id="PTHR43213:SF10">
    <property type="entry name" value="7-METHYL-GTP PYROPHOSPHATASE"/>
    <property type="match status" value="1"/>
</dbReference>
<feature type="site" description="Important for substrate specificity" evidence="9">
    <location>
        <position position="156"/>
    </location>
</feature>
<dbReference type="EMBL" id="RJUK01000001">
    <property type="protein sequence ID" value="ROQ20238.1"/>
    <property type="molecule type" value="Genomic_DNA"/>
</dbReference>
<dbReference type="Gene3D" id="3.90.950.10">
    <property type="match status" value="1"/>
</dbReference>
<accession>A0A3N1NY48</accession>
<feature type="site" description="Important for substrate specificity" evidence="9">
    <location>
        <position position="71"/>
    </location>
</feature>
<comment type="cofactor">
    <cofactor evidence="9">
        <name>a divalent metal cation</name>
        <dbReference type="ChEBI" id="CHEBI:60240"/>
    </cofactor>
</comment>
<dbReference type="InterPro" id="IPR029001">
    <property type="entry name" value="ITPase-like_fam"/>
</dbReference>
<gene>
    <name evidence="10" type="ORF">EDC38_0838</name>
</gene>
<evidence type="ECO:0000256" key="2">
    <source>
        <dbReference type="ARBA" id="ARBA00022490"/>
    </source>
</evidence>
<comment type="catalytic activity">
    <reaction evidence="5 9">
        <text>N(7)-methyl-GTP + H2O = N(7)-methyl-GMP + diphosphate + H(+)</text>
        <dbReference type="Rhea" id="RHEA:58744"/>
        <dbReference type="ChEBI" id="CHEBI:15377"/>
        <dbReference type="ChEBI" id="CHEBI:15378"/>
        <dbReference type="ChEBI" id="CHEBI:33019"/>
        <dbReference type="ChEBI" id="CHEBI:58285"/>
        <dbReference type="ChEBI" id="CHEBI:87133"/>
    </reaction>
</comment>
<feature type="site" description="Important for substrate specificity" evidence="9">
    <location>
        <position position="12"/>
    </location>
</feature>
<evidence type="ECO:0000256" key="9">
    <source>
        <dbReference type="HAMAP-Rule" id="MF_00528"/>
    </source>
</evidence>
<keyword evidence="11" id="KW-1185">Reference proteome</keyword>
<dbReference type="OrthoDB" id="9813694at2"/>
<evidence type="ECO:0000313" key="10">
    <source>
        <dbReference type="EMBL" id="ROQ20238.1"/>
    </source>
</evidence>
<dbReference type="FunFam" id="3.90.950.10:FF:000005">
    <property type="entry name" value="7-methyl-GTP pyrophosphatase"/>
    <property type="match status" value="1"/>
</dbReference>
<evidence type="ECO:0000256" key="6">
    <source>
        <dbReference type="ARBA" id="ARBA00053369"/>
    </source>
</evidence>
<dbReference type="CDD" id="cd00555">
    <property type="entry name" value="Maf"/>
    <property type="match status" value="1"/>
</dbReference>
<comment type="function">
    <text evidence="6 9">Nucleoside triphosphate pyrophosphatase that hydrolyzes 7-methyl-GTP (m(7)GTP). May have a dual role in cell division arrest and in preventing the incorporation of modified nucleotides into cellular nucleic acids.</text>
</comment>
<evidence type="ECO:0000256" key="7">
    <source>
        <dbReference type="ARBA" id="ARBA00060749"/>
    </source>
</evidence>
<organism evidence="10 11">
    <name type="scientific">Marinimicrobium koreense</name>
    <dbReference type="NCBI Taxonomy" id="306545"/>
    <lineage>
        <taxon>Bacteria</taxon>
        <taxon>Pseudomonadati</taxon>
        <taxon>Pseudomonadota</taxon>
        <taxon>Gammaproteobacteria</taxon>
        <taxon>Cellvibrionales</taxon>
        <taxon>Cellvibrionaceae</taxon>
        <taxon>Marinimicrobium</taxon>
    </lineage>
</organism>
<sequence>MPELLLASRSPYRRQLLERLNLTFTCTAPEVDETPAPGETPEALARRLAHMKARALAPTEAHDLLIIGSDQVATLDGEQCLGKPGDHQRAVEQLRAASGKVVTFYTGLCIYDARTGTDETRCESVRAHFRPLTDTQIEQYLRQETPYDCAGAFKVEGLGICLFERLEGDDPNALIGLPLIQLTEMLQKAGLDPLLMPTASR</sequence>
<dbReference type="EC" id="3.6.1.-" evidence="9"/>
<evidence type="ECO:0000313" key="11">
    <source>
        <dbReference type="Proteomes" id="UP000273643"/>
    </source>
</evidence>
<keyword evidence="2 9" id="KW-0963">Cytoplasm</keyword>
<dbReference type="AlphaFoldDB" id="A0A3N1NY48"/>
<evidence type="ECO:0000256" key="4">
    <source>
        <dbReference type="ARBA" id="ARBA00023080"/>
    </source>
</evidence>
<dbReference type="GO" id="GO:0047429">
    <property type="term" value="F:nucleoside triphosphate diphosphatase activity"/>
    <property type="evidence" value="ECO:0007669"/>
    <property type="project" value="InterPro"/>
</dbReference>
<feature type="active site" description="Proton acceptor" evidence="9">
    <location>
        <position position="70"/>
    </location>
</feature>
<comment type="similarity">
    <text evidence="7 9">Belongs to the Maf family. YceF subfamily.</text>
</comment>
<dbReference type="GO" id="GO:0009117">
    <property type="term" value="P:nucleotide metabolic process"/>
    <property type="evidence" value="ECO:0007669"/>
    <property type="project" value="UniProtKB-KW"/>
</dbReference>
<dbReference type="PIRSF" id="PIRSF006305">
    <property type="entry name" value="Maf"/>
    <property type="match status" value="1"/>
</dbReference>
<proteinExistence type="inferred from homology"/>
<dbReference type="HAMAP" id="MF_00528">
    <property type="entry name" value="Maf"/>
    <property type="match status" value="1"/>
</dbReference>
<evidence type="ECO:0000256" key="5">
    <source>
        <dbReference type="ARBA" id="ARBA00050213"/>
    </source>
</evidence>
<dbReference type="NCBIfam" id="TIGR00172">
    <property type="entry name" value="maf"/>
    <property type="match status" value="1"/>
</dbReference>
<dbReference type="InterPro" id="IPR003697">
    <property type="entry name" value="Maf-like"/>
</dbReference>
<reference evidence="10 11" key="1">
    <citation type="submission" date="2018-11" db="EMBL/GenBank/DDBJ databases">
        <title>Genomic Encyclopedia of Type Strains, Phase IV (KMG-IV): sequencing the most valuable type-strain genomes for metagenomic binning, comparative biology and taxonomic classification.</title>
        <authorList>
            <person name="Goeker M."/>
        </authorList>
    </citation>
    <scope>NUCLEOTIDE SEQUENCE [LARGE SCALE GENOMIC DNA]</scope>
    <source>
        <strain evidence="10 11">DSM 16974</strain>
    </source>
</reference>
<comment type="subcellular location">
    <subcellularLocation>
        <location evidence="1 9">Cytoplasm</location>
    </subcellularLocation>
</comment>